<dbReference type="EMBL" id="CP010536">
    <property type="protein sequence ID" value="AJG21023.1"/>
    <property type="molecule type" value="Genomic_DNA"/>
</dbReference>
<sequence length="129" mass="13168">MDVQQLVSEFLASEHGSQATQALAAQGIGAEDAQQMLSQAAETAHAHVEEQSGGLMGEHAGRSFFAAFAAGLVRGDGFFKSLTEGGEGILSGRVAESLAGRMGIDPSTASTVAAAATPYLVAFLKEKLA</sequence>
<dbReference type="KEGG" id="cbw:RR42_m3658"/>
<evidence type="ECO:0000313" key="2">
    <source>
        <dbReference type="Proteomes" id="UP000031843"/>
    </source>
</evidence>
<gene>
    <name evidence="1" type="ORF">RR42_m3658</name>
</gene>
<proteinExistence type="predicted"/>
<dbReference type="RefSeq" id="WP_043349747.1">
    <property type="nucleotide sequence ID" value="NZ_CP010536.1"/>
</dbReference>
<evidence type="ECO:0000313" key="1">
    <source>
        <dbReference type="EMBL" id="AJG21023.1"/>
    </source>
</evidence>
<protein>
    <recommendedName>
        <fullName evidence="3">DUF937 domain-containing protein</fullName>
    </recommendedName>
</protein>
<keyword evidence="2" id="KW-1185">Reference proteome</keyword>
<dbReference type="AlphaFoldDB" id="A0A0C4YDW2"/>
<dbReference type="OrthoDB" id="8966470at2"/>
<dbReference type="Proteomes" id="UP000031843">
    <property type="component" value="Chromosome main"/>
</dbReference>
<organism evidence="1 2">
    <name type="scientific">Cupriavidus basilensis</name>
    <dbReference type="NCBI Taxonomy" id="68895"/>
    <lineage>
        <taxon>Bacteria</taxon>
        <taxon>Pseudomonadati</taxon>
        <taxon>Pseudomonadota</taxon>
        <taxon>Betaproteobacteria</taxon>
        <taxon>Burkholderiales</taxon>
        <taxon>Burkholderiaceae</taxon>
        <taxon>Cupriavidus</taxon>
    </lineage>
</organism>
<name>A0A0C4YDW2_9BURK</name>
<accession>A0A0C4YDW2</accession>
<reference evidence="1 2" key="1">
    <citation type="journal article" date="2015" name="Genome Announc.">
        <title>Complete Genome Sequence of Cupriavidus basilensis 4G11, Isolated from the Oak Ridge Field Research Center Site.</title>
        <authorList>
            <person name="Ray J."/>
            <person name="Waters R.J."/>
            <person name="Skerker J.M."/>
            <person name="Kuehl J.V."/>
            <person name="Price M.N."/>
            <person name="Huang J."/>
            <person name="Chakraborty R."/>
            <person name="Arkin A.P."/>
            <person name="Deutschbauer A."/>
        </authorList>
    </citation>
    <scope>NUCLEOTIDE SEQUENCE [LARGE SCALE GENOMIC DNA]</scope>
    <source>
        <strain evidence="1">4G11</strain>
    </source>
</reference>
<evidence type="ECO:0008006" key="3">
    <source>
        <dbReference type="Google" id="ProtNLM"/>
    </source>
</evidence>